<keyword evidence="2" id="KW-1185">Reference proteome</keyword>
<evidence type="ECO:0000313" key="2">
    <source>
        <dbReference type="Proteomes" id="UP000829401"/>
    </source>
</evidence>
<name>T0C418_ALIAG</name>
<dbReference type="Proteomes" id="UP000829401">
    <property type="component" value="Chromosome"/>
</dbReference>
<evidence type="ECO:0000313" key="1">
    <source>
        <dbReference type="EMBL" id="UNO47936.1"/>
    </source>
</evidence>
<protein>
    <submittedName>
        <fullName evidence="1">Uncharacterized protein</fullName>
    </submittedName>
</protein>
<organism evidence="1 2">
    <name type="scientific">Alicyclobacillus acidoterrestris (strain ATCC 49025 / DSM 3922 / CIP 106132 / NCIMB 13137 / GD3B)</name>
    <dbReference type="NCBI Taxonomy" id="1356854"/>
    <lineage>
        <taxon>Bacteria</taxon>
        <taxon>Bacillati</taxon>
        <taxon>Bacillota</taxon>
        <taxon>Bacilli</taxon>
        <taxon>Bacillales</taxon>
        <taxon>Alicyclobacillaceae</taxon>
        <taxon>Alicyclobacillus</taxon>
    </lineage>
</organism>
<reference evidence="2" key="1">
    <citation type="journal article" date="2022" name="G3 (Bethesda)">
        <title>Unveiling the complete genome sequence of Alicyclobacillus acidoterrestris DSM 3922T, a taint-producing strain.</title>
        <authorList>
            <person name="Leonardo I.C."/>
            <person name="Barreto Crespo M.T."/>
            <person name="Gaspar F.B."/>
        </authorList>
    </citation>
    <scope>NUCLEOTIDE SEQUENCE [LARGE SCALE GENOMIC DNA]</scope>
    <source>
        <strain evidence="2">DSM 3922</strain>
    </source>
</reference>
<dbReference type="RefSeq" id="WP_021296195.1">
    <property type="nucleotide sequence ID" value="NZ_AURB01000124.1"/>
</dbReference>
<sequence length="131" mass="15626">MTGRKRSQRQLDNDRIIEEFLSTFPPSVPWNKTVTRQEYIKLNRVLRKFYSTEQIIDAIRYAKMRGKQYKTISSIAFVIEESIQYWSQLREREEERRKLAEEQVVVNTPIETEHKPSTPSWLGSIDFGEVE</sequence>
<dbReference type="AlphaFoldDB" id="T0C418"/>
<accession>T0C418</accession>
<dbReference type="STRING" id="1356854.N007_05760"/>
<dbReference type="KEGG" id="aaco:K1I37_14770"/>
<proteinExistence type="predicted"/>
<dbReference type="EMBL" id="CP080467">
    <property type="protein sequence ID" value="UNO47936.1"/>
    <property type="molecule type" value="Genomic_DNA"/>
</dbReference>
<accession>A0A9E6ZJI7</accession>
<gene>
    <name evidence="1" type="ORF">K1I37_14770</name>
</gene>